<keyword evidence="1" id="KW-1133">Transmembrane helix</keyword>
<dbReference type="PANTHER" id="PTHR37822:SF2">
    <property type="entry name" value="SPORE PHOTOPRODUCT LYASE"/>
    <property type="match status" value="1"/>
</dbReference>
<dbReference type="InterPro" id="IPR035994">
    <property type="entry name" value="Nucleoside_phosphorylase_sf"/>
</dbReference>
<dbReference type="Proteomes" id="UP001524586">
    <property type="component" value="Unassembled WGS sequence"/>
</dbReference>
<reference evidence="2 3" key="1">
    <citation type="submission" date="2022-07" db="EMBL/GenBank/DDBJ databases">
        <title>Methylomonas rivi sp. nov., Methylomonas rosea sp. nov., Methylomonas aureus sp. nov. and Methylomonas subterranea sp. nov., four novel methanotrophs isolated from a freshwater creek and the deep terrestrial subsurface.</title>
        <authorList>
            <person name="Abin C."/>
            <person name="Sankaranarayanan K."/>
            <person name="Garner C."/>
            <person name="Sindelar R."/>
            <person name="Kotary K."/>
            <person name="Garner R."/>
            <person name="Barclay S."/>
            <person name="Lawson P."/>
            <person name="Krumholz L."/>
        </authorList>
    </citation>
    <scope>NUCLEOTIDE SEQUENCE [LARGE SCALE GENOMIC DNA]</scope>
    <source>
        <strain evidence="2 3">WSC-6</strain>
    </source>
</reference>
<keyword evidence="1" id="KW-0472">Membrane</keyword>
<organism evidence="2 3">
    <name type="scientific">Methylomonas rivi</name>
    <dbReference type="NCBI Taxonomy" id="2952226"/>
    <lineage>
        <taxon>Bacteria</taxon>
        <taxon>Pseudomonadati</taxon>
        <taxon>Pseudomonadota</taxon>
        <taxon>Gammaproteobacteria</taxon>
        <taxon>Methylococcales</taxon>
        <taxon>Methylococcaceae</taxon>
        <taxon>Methylomonas</taxon>
    </lineage>
</organism>
<evidence type="ECO:0000313" key="3">
    <source>
        <dbReference type="Proteomes" id="UP001524586"/>
    </source>
</evidence>
<evidence type="ECO:0000256" key="1">
    <source>
        <dbReference type="SAM" id="Phobius"/>
    </source>
</evidence>
<sequence>MNKPPSIFIFCALACEARPLIAAWQLKKLPASSHPFAIYADPQRAVVVTGIGKVAMAGAIGYTMALFAVPALPVMLNLGIAGYRNRPLGSLVLGHKIIDSETKRGFYPQFPFTVSLPTQTVSTAANPNTDYSADALFDMEASGFYEMAVKFSSSELIHVVKIISDNRHSPITAIGETGVERWISAQLAAIEDLLDALLVHRQLRPQDSELYDRLTKEFRFTVSGCLKLKALLQRWRTLKGDEPLVWQSRQLKSGKEFLTWLEKRLDDSAFFL</sequence>
<keyword evidence="3" id="KW-1185">Reference proteome</keyword>
<dbReference type="PANTHER" id="PTHR37822">
    <property type="entry name" value="SPORE PHOTOPRODUCT LYASE-RELATED"/>
    <property type="match status" value="1"/>
</dbReference>
<feature type="transmembrane region" description="Helical" evidence="1">
    <location>
        <begin position="59"/>
        <end position="80"/>
    </location>
</feature>
<dbReference type="EMBL" id="JANIBK010000148">
    <property type="protein sequence ID" value="MCQ8130325.1"/>
    <property type="molecule type" value="Genomic_DNA"/>
</dbReference>
<dbReference type="SUPFAM" id="SSF53167">
    <property type="entry name" value="Purine and uridine phosphorylases"/>
    <property type="match status" value="1"/>
</dbReference>
<evidence type="ECO:0008006" key="4">
    <source>
        <dbReference type="Google" id="ProtNLM"/>
    </source>
</evidence>
<keyword evidence="1" id="KW-0812">Transmembrane</keyword>
<dbReference type="InterPro" id="IPR049539">
    <property type="entry name" value="SPL"/>
</dbReference>
<gene>
    <name evidence="2" type="ORF">NP596_17835</name>
</gene>
<accession>A0ABT1UAE3</accession>
<dbReference type="Gene3D" id="3.40.50.1580">
    <property type="entry name" value="Nucleoside phosphorylase domain"/>
    <property type="match status" value="1"/>
</dbReference>
<dbReference type="RefSeq" id="WP_256616750.1">
    <property type="nucleotide sequence ID" value="NZ_JANIBK010000148.1"/>
</dbReference>
<comment type="caution">
    <text evidence="2">The sequence shown here is derived from an EMBL/GenBank/DDBJ whole genome shotgun (WGS) entry which is preliminary data.</text>
</comment>
<name>A0ABT1UAE3_9GAMM</name>
<protein>
    <recommendedName>
        <fullName evidence="4">Nucleoside phosphorylase domain-containing protein</fullName>
    </recommendedName>
</protein>
<proteinExistence type="predicted"/>
<evidence type="ECO:0000313" key="2">
    <source>
        <dbReference type="EMBL" id="MCQ8130325.1"/>
    </source>
</evidence>